<dbReference type="GO" id="GO:0003700">
    <property type="term" value="F:DNA-binding transcription factor activity"/>
    <property type="evidence" value="ECO:0007669"/>
    <property type="project" value="InterPro"/>
</dbReference>
<gene>
    <name evidence="5" type="ORF">ABENE_09470</name>
</gene>
<dbReference type="EMBL" id="AWGB01000015">
    <property type="protein sequence ID" value="ESQ91852.1"/>
    <property type="molecule type" value="Genomic_DNA"/>
</dbReference>
<dbReference type="STRING" id="1121022.GCA_000376105_02606"/>
<organism evidence="5 6">
    <name type="scientific">Asticcacaulis benevestitus DSM 16100 = ATCC BAA-896</name>
    <dbReference type="NCBI Taxonomy" id="1121022"/>
    <lineage>
        <taxon>Bacteria</taxon>
        <taxon>Pseudomonadati</taxon>
        <taxon>Pseudomonadota</taxon>
        <taxon>Alphaproteobacteria</taxon>
        <taxon>Caulobacterales</taxon>
        <taxon>Caulobacteraceae</taxon>
        <taxon>Asticcacaulis</taxon>
    </lineage>
</organism>
<dbReference type="InterPro" id="IPR011711">
    <property type="entry name" value="GntR_C"/>
</dbReference>
<proteinExistence type="predicted"/>
<comment type="caution">
    <text evidence="5">The sequence shown here is derived from an EMBL/GenBank/DDBJ whole genome shotgun (WGS) entry which is preliminary data.</text>
</comment>
<accession>V4PD42</accession>
<protein>
    <recommendedName>
        <fullName evidence="4">HTH gntR-type domain-containing protein</fullName>
    </recommendedName>
</protein>
<dbReference type="PRINTS" id="PR00035">
    <property type="entry name" value="HTHGNTR"/>
</dbReference>
<dbReference type="PANTHER" id="PTHR43537:SF5">
    <property type="entry name" value="UXU OPERON TRANSCRIPTIONAL REGULATOR"/>
    <property type="match status" value="1"/>
</dbReference>
<dbReference type="RefSeq" id="WP_018082270.1">
    <property type="nucleotide sequence ID" value="NZ_AQWM01000012.1"/>
</dbReference>
<dbReference type="Proteomes" id="UP000017837">
    <property type="component" value="Unassembled WGS sequence"/>
</dbReference>
<keyword evidence="3" id="KW-0804">Transcription</keyword>
<dbReference type="PATRIC" id="fig|1121022.4.peg.1909"/>
<dbReference type="SMART" id="SM00345">
    <property type="entry name" value="HTH_GNTR"/>
    <property type="match status" value="1"/>
</dbReference>
<dbReference type="CDD" id="cd07377">
    <property type="entry name" value="WHTH_GntR"/>
    <property type="match status" value="1"/>
</dbReference>
<dbReference type="SMART" id="SM00895">
    <property type="entry name" value="FCD"/>
    <property type="match status" value="1"/>
</dbReference>
<keyword evidence="6" id="KW-1185">Reference proteome</keyword>
<name>V4PD42_9CAUL</name>
<dbReference type="AlphaFoldDB" id="V4PD42"/>
<dbReference type="OrthoDB" id="9812645at2"/>
<keyword evidence="1" id="KW-0805">Transcription regulation</keyword>
<keyword evidence="2" id="KW-0238">DNA-binding</keyword>
<evidence type="ECO:0000256" key="2">
    <source>
        <dbReference type="ARBA" id="ARBA00023125"/>
    </source>
</evidence>
<evidence type="ECO:0000256" key="3">
    <source>
        <dbReference type="ARBA" id="ARBA00023163"/>
    </source>
</evidence>
<dbReference type="Gene3D" id="1.20.120.530">
    <property type="entry name" value="GntR ligand-binding domain-like"/>
    <property type="match status" value="1"/>
</dbReference>
<dbReference type="Gene3D" id="1.10.10.10">
    <property type="entry name" value="Winged helix-like DNA-binding domain superfamily/Winged helix DNA-binding domain"/>
    <property type="match status" value="1"/>
</dbReference>
<dbReference type="InterPro" id="IPR000524">
    <property type="entry name" value="Tscrpt_reg_HTH_GntR"/>
</dbReference>
<feature type="domain" description="HTH gntR-type" evidence="4">
    <location>
        <begin position="18"/>
        <end position="86"/>
    </location>
</feature>
<dbReference type="SUPFAM" id="SSF46785">
    <property type="entry name" value="Winged helix' DNA-binding domain"/>
    <property type="match status" value="1"/>
</dbReference>
<dbReference type="eggNOG" id="COG2186">
    <property type="taxonomic scope" value="Bacteria"/>
</dbReference>
<dbReference type="SUPFAM" id="SSF48008">
    <property type="entry name" value="GntR ligand-binding domain-like"/>
    <property type="match status" value="1"/>
</dbReference>
<sequence length="260" mass="29499">MAPHSPALSARVDSDKDVRAYRTVGESLLERIRNGEFRMLGKLPTERELAEMYNVGRAVVRDALVMLEVKGLIQSRQGSGIYITRRAYELDASDADEAVKERPFDTLPPSGPAEFLQSQQWFESHLSRLAALSATEDDLIELERLSEECRVAPHAGSRAYTEMRFHLSIARATQNPELISLAHHLWQRRDNSPLWHNFYAPATELKSDRWTAAREKLVAALRRHDGDAAFVAMWQYVDEIKDFLTEANAIPPEIAESVRS</sequence>
<dbReference type="InterPro" id="IPR036388">
    <property type="entry name" value="WH-like_DNA-bd_sf"/>
</dbReference>
<evidence type="ECO:0000259" key="4">
    <source>
        <dbReference type="PROSITE" id="PS50949"/>
    </source>
</evidence>
<evidence type="ECO:0000313" key="5">
    <source>
        <dbReference type="EMBL" id="ESQ91852.1"/>
    </source>
</evidence>
<dbReference type="InterPro" id="IPR008920">
    <property type="entry name" value="TF_FadR/GntR_C"/>
</dbReference>
<dbReference type="PROSITE" id="PS50949">
    <property type="entry name" value="HTH_GNTR"/>
    <property type="match status" value="1"/>
</dbReference>
<evidence type="ECO:0000256" key="1">
    <source>
        <dbReference type="ARBA" id="ARBA00023015"/>
    </source>
</evidence>
<reference evidence="5 6" key="1">
    <citation type="journal article" date="2014" name="Nature">
        <title>Sequential evolution of bacterial morphology by co-option of a developmental regulator.</title>
        <authorList>
            <person name="Jiang C."/>
            <person name="Brown P.J."/>
            <person name="Ducret A."/>
            <person name="Brun Y.V."/>
        </authorList>
    </citation>
    <scope>NUCLEOTIDE SEQUENCE [LARGE SCALE GENOMIC DNA]</scope>
    <source>
        <strain evidence="5 6">DSM 16100</strain>
    </source>
</reference>
<dbReference type="GO" id="GO:0003677">
    <property type="term" value="F:DNA binding"/>
    <property type="evidence" value="ECO:0007669"/>
    <property type="project" value="UniProtKB-KW"/>
</dbReference>
<dbReference type="PANTHER" id="PTHR43537">
    <property type="entry name" value="TRANSCRIPTIONAL REGULATOR, GNTR FAMILY"/>
    <property type="match status" value="1"/>
</dbReference>
<dbReference type="Pfam" id="PF00392">
    <property type="entry name" value="GntR"/>
    <property type="match status" value="1"/>
</dbReference>
<dbReference type="Pfam" id="PF07729">
    <property type="entry name" value="FCD"/>
    <property type="match status" value="1"/>
</dbReference>
<dbReference type="InterPro" id="IPR036390">
    <property type="entry name" value="WH_DNA-bd_sf"/>
</dbReference>
<evidence type="ECO:0000313" key="6">
    <source>
        <dbReference type="Proteomes" id="UP000017837"/>
    </source>
</evidence>